<feature type="compositionally biased region" description="Basic and acidic residues" evidence="11">
    <location>
        <begin position="515"/>
        <end position="527"/>
    </location>
</feature>
<dbReference type="InterPro" id="IPR000123">
    <property type="entry name" value="Reverse_transcriptase_msDNA"/>
</dbReference>
<proteinExistence type="inferred from homology"/>
<dbReference type="Pfam" id="PF00078">
    <property type="entry name" value="RVT_1"/>
    <property type="match status" value="1"/>
</dbReference>
<dbReference type="PROSITE" id="PS50878">
    <property type="entry name" value="RT_POL"/>
    <property type="match status" value="1"/>
</dbReference>
<evidence type="ECO:0000313" key="15">
    <source>
        <dbReference type="Proteomes" id="UP001156706"/>
    </source>
</evidence>
<comment type="caution">
    <text evidence="14">The sequence shown here is derived from an EMBL/GenBank/DDBJ whole genome shotgun (WGS) entry which is preliminary data.</text>
</comment>
<dbReference type="PANTHER" id="PTHR34047">
    <property type="entry name" value="NUCLEAR INTRON MATURASE 1, MITOCHONDRIAL-RELATED"/>
    <property type="match status" value="1"/>
</dbReference>
<evidence type="ECO:0000256" key="5">
    <source>
        <dbReference type="ARBA" id="ARBA00022842"/>
    </source>
</evidence>
<dbReference type="PRINTS" id="PR00866">
    <property type="entry name" value="RNADNAPOLMS"/>
</dbReference>
<feature type="domain" description="Reverse transcriptase" evidence="13">
    <location>
        <begin position="166"/>
        <end position="398"/>
    </location>
</feature>
<dbReference type="EMBL" id="BSOG01000001">
    <property type="protein sequence ID" value="GLR12438.1"/>
    <property type="molecule type" value="Genomic_DNA"/>
</dbReference>
<evidence type="ECO:0000259" key="13">
    <source>
        <dbReference type="PROSITE" id="PS50878"/>
    </source>
</evidence>
<keyword evidence="15" id="KW-1185">Reference proteome</keyword>
<dbReference type="InterPro" id="IPR051083">
    <property type="entry name" value="GrpII_Intron_Splice-Mob/Def"/>
</dbReference>
<dbReference type="InterPro" id="IPR043502">
    <property type="entry name" value="DNA/RNA_pol_sf"/>
</dbReference>
<evidence type="ECO:0000256" key="9">
    <source>
        <dbReference type="ARBA" id="ARBA00048173"/>
    </source>
</evidence>
<protein>
    <recommendedName>
        <fullName evidence="1">RNA-directed DNA polymerase</fullName>
        <ecNumber evidence="1">2.7.7.49</ecNumber>
    </recommendedName>
</protein>
<name>A0ABQ5YEM4_9NEIS</name>
<dbReference type="EC" id="2.7.7.49" evidence="1"/>
<evidence type="ECO:0000256" key="12">
    <source>
        <dbReference type="SAM" id="Phobius"/>
    </source>
</evidence>
<evidence type="ECO:0000256" key="10">
    <source>
        <dbReference type="SAM" id="Coils"/>
    </source>
</evidence>
<dbReference type="RefSeq" id="WP_284195558.1">
    <property type="nucleotide sequence ID" value="NZ_BSOG01000001.1"/>
</dbReference>
<feature type="transmembrane region" description="Helical" evidence="12">
    <location>
        <begin position="572"/>
        <end position="599"/>
    </location>
</feature>
<sequence length="624" mass="69034">MSDAAQTSREAVIARIRNSSKDAVVLEEMRRLGFWPQGQASPAEGEVAALIEQEAALIQELQQINRNLARVRDPQAALLEMKKERMAAAKRRREETRQRHAQLRYERATAWHTRMQQDIVYLGAGVSAGLDDARHDAARLASKQLPLLDGPQALAAAMGVPLAELRFLAYHRSVSRISHYRRFGIAKKTGGVRLISAPMPRLKRAQYWVLDRILAKLPLHEAAHGFVPGRSIVGNALPHVGRAVVLNLDLQNFFPSIAYPRVRGLFQSFGYSRQMATLLALICTETPSEEVELDGNRYHVQTGERCLPQGAPSSPAITNLLCRRLDRRLTATAAKLGFSYTRYADDMTFSADAPQADGLARLLWRVKRIIADEGFTLHPDKQRIMRAASRQEVTGVVVNRQPAICRDTLRRFRATLFQVEKDGPLGKQWNGNSNVIAALEGYARFIAMVDPAKGEPLCQRAALLRAKWGSVLPAPASTGYRRAFRSASAEGRQTPGRIWLPAARPVPQLEQTDQQQREQRAAAREAAKPAPVPQTTSSRPTATPPAAQPQGANRAGAGWVQQYYGLLAVGQFMALLAIGVLGRFWLLPLCGLALMLYALRTRHISGWHFALALVVGILFDGVLH</sequence>
<evidence type="ECO:0000256" key="8">
    <source>
        <dbReference type="ARBA" id="ARBA00034120"/>
    </source>
</evidence>
<keyword evidence="3" id="KW-0548">Nucleotidyltransferase</keyword>
<gene>
    <name evidence="14" type="ORF">GCM10007907_12280</name>
</gene>
<accession>A0ABQ5YEM4</accession>
<evidence type="ECO:0000256" key="4">
    <source>
        <dbReference type="ARBA" id="ARBA00022723"/>
    </source>
</evidence>
<keyword evidence="10" id="KW-0175">Coiled coil</keyword>
<dbReference type="CDD" id="cd03487">
    <property type="entry name" value="RT_Bac_retron_II"/>
    <property type="match status" value="1"/>
</dbReference>
<keyword evidence="5" id="KW-0460">Magnesium</keyword>
<keyword evidence="7" id="KW-0051">Antiviral defense</keyword>
<evidence type="ECO:0000256" key="2">
    <source>
        <dbReference type="ARBA" id="ARBA00022679"/>
    </source>
</evidence>
<dbReference type="InterPro" id="IPR000477">
    <property type="entry name" value="RT_dom"/>
</dbReference>
<evidence type="ECO:0000256" key="3">
    <source>
        <dbReference type="ARBA" id="ARBA00022695"/>
    </source>
</evidence>
<evidence type="ECO:0000256" key="11">
    <source>
        <dbReference type="SAM" id="MobiDB-lite"/>
    </source>
</evidence>
<feature type="transmembrane region" description="Helical" evidence="12">
    <location>
        <begin position="606"/>
        <end position="623"/>
    </location>
</feature>
<keyword evidence="6" id="KW-0695">RNA-directed DNA polymerase</keyword>
<feature type="coiled-coil region" evidence="10">
    <location>
        <begin position="47"/>
        <end position="106"/>
    </location>
</feature>
<feature type="region of interest" description="Disordered" evidence="11">
    <location>
        <begin position="496"/>
        <end position="553"/>
    </location>
</feature>
<reference evidence="15" key="1">
    <citation type="journal article" date="2019" name="Int. J. Syst. Evol. Microbiol.">
        <title>The Global Catalogue of Microorganisms (GCM) 10K type strain sequencing project: providing services to taxonomists for standard genome sequencing and annotation.</title>
        <authorList>
            <consortium name="The Broad Institute Genomics Platform"/>
            <consortium name="The Broad Institute Genome Sequencing Center for Infectious Disease"/>
            <person name="Wu L."/>
            <person name="Ma J."/>
        </authorList>
    </citation>
    <scope>NUCLEOTIDE SEQUENCE [LARGE SCALE GENOMIC DNA]</scope>
    <source>
        <strain evidence="15">NBRC 110044</strain>
    </source>
</reference>
<keyword evidence="4" id="KW-0479">Metal-binding</keyword>
<dbReference type="Proteomes" id="UP001156706">
    <property type="component" value="Unassembled WGS sequence"/>
</dbReference>
<keyword evidence="12" id="KW-0812">Transmembrane</keyword>
<keyword evidence="2" id="KW-0808">Transferase</keyword>
<evidence type="ECO:0000256" key="6">
    <source>
        <dbReference type="ARBA" id="ARBA00022918"/>
    </source>
</evidence>
<dbReference type="PANTHER" id="PTHR34047:SF7">
    <property type="entry name" value="RNA-DIRECTED DNA POLYMERASE"/>
    <property type="match status" value="1"/>
</dbReference>
<keyword evidence="12" id="KW-1133">Transmembrane helix</keyword>
<comment type="catalytic activity">
    <reaction evidence="9">
        <text>DNA(n) + a 2'-deoxyribonucleoside 5'-triphosphate = DNA(n+1) + diphosphate</text>
        <dbReference type="Rhea" id="RHEA:22508"/>
        <dbReference type="Rhea" id="RHEA-COMP:17339"/>
        <dbReference type="Rhea" id="RHEA-COMP:17340"/>
        <dbReference type="ChEBI" id="CHEBI:33019"/>
        <dbReference type="ChEBI" id="CHEBI:61560"/>
        <dbReference type="ChEBI" id="CHEBI:173112"/>
        <dbReference type="EC" id="2.7.7.49"/>
    </reaction>
</comment>
<organism evidence="14 15">
    <name type="scientific">Chitinimonas prasina</name>
    <dbReference type="NCBI Taxonomy" id="1434937"/>
    <lineage>
        <taxon>Bacteria</taxon>
        <taxon>Pseudomonadati</taxon>
        <taxon>Pseudomonadota</taxon>
        <taxon>Betaproteobacteria</taxon>
        <taxon>Neisseriales</taxon>
        <taxon>Chitinibacteraceae</taxon>
        <taxon>Chitinimonas</taxon>
    </lineage>
</organism>
<evidence type="ECO:0000313" key="14">
    <source>
        <dbReference type="EMBL" id="GLR12438.1"/>
    </source>
</evidence>
<evidence type="ECO:0000256" key="1">
    <source>
        <dbReference type="ARBA" id="ARBA00012493"/>
    </source>
</evidence>
<keyword evidence="12" id="KW-0472">Membrane</keyword>
<comment type="similarity">
    <text evidence="8">Belongs to the bacterial reverse transcriptase family.</text>
</comment>
<dbReference type="SUPFAM" id="SSF56672">
    <property type="entry name" value="DNA/RNA polymerases"/>
    <property type="match status" value="1"/>
</dbReference>
<evidence type="ECO:0000256" key="7">
    <source>
        <dbReference type="ARBA" id="ARBA00023118"/>
    </source>
</evidence>